<evidence type="ECO:0000313" key="2">
    <source>
        <dbReference type="WBParaSite" id="scf7180000420868.g5843"/>
    </source>
</evidence>
<dbReference type="SUPFAM" id="SSF53756">
    <property type="entry name" value="UDP-Glycosyltransferase/glycogen phosphorylase"/>
    <property type="match status" value="1"/>
</dbReference>
<reference evidence="2" key="1">
    <citation type="submission" date="2022-11" db="UniProtKB">
        <authorList>
            <consortium name="WormBaseParasite"/>
        </authorList>
    </citation>
    <scope>IDENTIFICATION</scope>
</reference>
<accession>A0A915NW27</accession>
<evidence type="ECO:0000313" key="1">
    <source>
        <dbReference type="Proteomes" id="UP000887560"/>
    </source>
</evidence>
<organism evidence="1 2">
    <name type="scientific">Meloidogyne floridensis</name>
    <dbReference type="NCBI Taxonomy" id="298350"/>
    <lineage>
        <taxon>Eukaryota</taxon>
        <taxon>Metazoa</taxon>
        <taxon>Ecdysozoa</taxon>
        <taxon>Nematoda</taxon>
        <taxon>Chromadorea</taxon>
        <taxon>Rhabditida</taxon>
        <taxon>Tylenchina</taxon>
        <taxon>Tylenchomorpha</taxon>
        <taxon>Tylenchoidea</taxon>
        <taxon>Meloidogynidae</taxon>
        <taxon>Meloidogyninae</taxon>
        <taxon>Meloidogyne</taxon>
    </lineage>
</organism>
<dbReference type="WBParaSite" id="scf7180000420868.g5843">
    <property type="protein sequence ID" value="scf7180000420868.g5843"/>
    <property type="gene ID" value="scf7180000420868.g5843"/>
</dbReference>
<keyword evidence="1" id="KW-1185">Reference proteome</keyword>
<name>A0A915NW27_9BILA</name>
<proteinExistence type="predicted"/>
<protein>
    <submittedName>
        <fullName evidence="2">Glucuronosyltransferase</fullName>
    </submittedName>
</protein>
<dbReference type="AlphaFoldDB" id="A0A915NW27"/>
<sequence length="501" mass="57965">MTGGSSSKGKEVVENGKKHVLFIAPNFIPYHFEMASRCAEHFVIVRTDKTEMGEYFNSGIDGKEFTFSFRKEYKNTYEIVYPNINIENEEDRKYHNKSYTAFTDIVSNKSPFINRLIKAKYDIAFFDTVDIGALYLFQLGGIKNVFGINYTQNLQYEYIFDKHSNNNRGWSFQGFFGKIFGKKTDVKFKNIPTMPEVKVEDLYLKINGIFINNDKLLSNFPIDDKKYGNLHYVGGFHLNGVKELQNTKSYGKPNKVIISLDYCEEILTLFDDIFDTFIYVIKEVANKFKGDNKVEFIYNCHIKDNELANMYNIQFALIPRIQDELMKGETSIIITNCGFSRMIEAFAFNIQVICLPAIADVDIAKVKALKEKKRKHVINAATDYDSDKEVPKSFKRAKLLRRKRGVDAQASFNIKYDKIVANIEIIDGKLKKDTLMKVLMDMLTTEKYKNNVSKAFHYLHDKWQHTLPQDVLLEEVKKVLDKGEEVSKLADKHKNKGLIIN</sequence>
<dbReference type="Proteomes" id="UP000887560">
    <property type="component" value="Unplaced"/>
</dbReference>